<dbReference type="PANTHER" id="PTHR31196:SF2">
    <property type="entry name" value="RNA POLYMERASE II NUCLEAR LOCALIZATION PROTEIN SLC7A6OS-RELATED"/>
    <property type="match status" value="1"/>
</dbReference>
<organism evidence="12">
    <name type="scientific">Capitella teleta</name>
    <name type="common">Polychaete worm</name>
    <dbReference type="NCBI Taxonomy" id="283909"/>
    <lineage>
        <taxon>Eukaryota</taxon>
        <taxon>Metazoa</taxon>
        <taxon>Spiralia</taxon>
        <taxon>Lophotrochozoa</taxon>
        <taxon>Annelida</taxon>
        <taxon>Polychaeta</taxon>
        <taxon>Sedentaria</taxon>
        <taxon>Scolecida</taxon>
        <taxon>Capitellidae</taxon>
        <taxon>Capitella</taxon>
    </lineage>
</organism>
<dbReference type="AlphaFoldDB" id="R7T6R8"/>
<dbReference type="FunCoup" id="R7T6R8">
    <property type="interactions" value="1174"/>
</dbReference>
<keyword evidence="9" id="KW-0539">Nucleus</keyword>
<dbReference type="Proteomes" id="UP000014760">
    <property type="component" value="Unassembled WGS sequence"/>
</dbReference>
<feature type="compositionally biased region" description="Acidic residues" evidence="10">
    <location>
        <begin position="218"/>
        <end position="234"/>
    </location>
</feature>
<evidence type="ECO:0000256" key="7">
    <source>
        <dbReference type="ARBA" id="ARBA00022490"/>
    </source>
</evidence>
<dbReference type="GO" id="GO:0005634">
    <property type="term" value="C:nucleus"/>
    <property type="evidence" value="ECO:0007669"/>
    <property type="project" value="UniProtKB-SubCell"/>
</dbReference>
<feature type="region of interest" description="Disordered" evidence="10">
    <location>
        <begin position="214"/>
        <end position="244"/>
    </location>
</feature>
<keyword evidence="8" id="KW-0653">Protein transport</keyword>
<keyword evidence="6" id="KW-0813">Transport</keyword>
<evidence type="ECO:0000256" key="3">
    <source>
        <dbReference type="ARBA" id="ARBA00004496"/>
    </source>
</evidence>
<reference evidence="12 14" key="2">
    <citation type="journal article" date="2013" name="Nature">
        <title>Insights into bilaterian evolution from three spiralian genomes.</title>
        <authorList>
            <person name="Simakov O."/>
            <person name="Marletaz F."/>
            <person name="Cho S.J."/>
            <person name="Edsinger-Gonzales E."/>
            <person name="Havlak P."/>
            <person name="Hellsten U."/>
            <person name="Kuo D.H."/>
            <person name="Larsson T."/>
            <person name="Lv J."/>
            <person name="Arendt D."/>
            <person name="Savage R."/>
            <person name="Osoegawa K."/>
            <person name="de Jong P."/>
            <person name="Grimwood J."/>
            <person name="Chapman J.A."/>
            <person name="Shapiro H."/>
            <person name="Aerts A."/>
            <person name="Otillar R.P."/>
            <person name="Terry A.Y."/>
            <person name="Boore J.L."/>
            <person name="Grigoriev I.V."/>
            <person name="Lindberg D.R."/>
            <person name="Seaver E.C."/>
            <person name="Weisblat D.A."/>
            <person name="Putnam N.H."/>
            <person name="Rokhsar D.S."/>
        </authorList>
    </citation>
    <scope>NUCLEOTIDE SEQUENCE</scope>
    <source>
        <strain evidence="12 14">I ESC-2004</strain>
    </source>
</reference>
<dbReference type="OMA" id="DCYNDDE"/>
<feature type="domain" description="Transcription factor Iwr1" evidence="11">
    <location>
        <begin position="180"/>
        <end position="245"/>
    </location>
</feature>
<dbReference type="EMBL" id="KB311540">
    <property type="protein sequence ID" value="ELT89083.1"/>
    <property type="molecule type" value="Genomic_DNA"/>
</dbReference>
<dbReference type="GO" id="GO:0032502">
    <property type="term" value="P:developmental process"/>
    <property type="evidence" value="ECO:0007669"/>
    <property type="project" value="TreeGrafter"/>
</dbReference>
<protein>
    <recommendedName>
        <fullName evidence="5">Probable RNA polymerase II nuclear localization protein SLC7A6OS</fullName>
    </recommendedName>
</protein>
<evidence type="ECO:0000256" key="4">
    <source>
        <dbReference type="ARBA" id="ARBA00010218"/>
    </source>
</evidence>
<dbReference type="Pfam" id="PF08574">
    <property type="entry name" value="Iwr1"/>
    <property type="match status" value="1"/>
</dbReference>
<reference evidence="13" key="3">
    <citation type="submission" date="2015-06" db="UniProtKB">
        <authorList>
            <consortium name="EnsemblMetazoa"/>
        </authorList>
    </citation>
    <scope>IDENTIFICATION</scope>
</reference>
<dbReference type="PANTHER" id="PTHR31196">
    <property type="entry name" value="RNA POLYMERASE II NUCLEAR LOCALIZATION PROTEIN SLC7A6OS-RELATED"/>
    <property type="match status" value="1"/>
</dbReference>
<comment type="subcellular location">
    <subcellularLocation>
        <location evidence="3">Cytoplasm</location>
    </subcellularLocation>
    <subcellularLocation>
        <location evidence="2">Nucleus</location>
    </subcellularLocation>
</comment>
<evidence type="ECO:0000256" key="2">
    <source>
        <dbReference type="ARBA" id="ARBA00004123"/>
    </source>
</evidence>
<evidence type="ECO:0000259" key="11">
    <source>
        <dbReference type="Pfam" id="PF08574"/>
    </source>
</evidence>
<evidence type="ECO:0000256" key="8">
    <source>
        <dbReference type="ARBA" id="ARBA00022927"/>
    </source>
</evidence>
<dbReference type="HOGENOM" id="CLU_059743_0_0_1"/>
<evidence type="ECO:0000256" key="6">
    <source>
        <dbReference type="ARBA" id="ARBA00022448"/>
    </source>
</evidence>
<dbReference type="InterPro" id="IPR040218">
    <property type="entry name" value="SLC7A6OS"/>
</dbReference>
<dbReference type="InterPro" id="IPR013883">
    <property type="entry name" value="TF_Iwr1_dom"/>
</dbReference>
<dbReference type="GO" id="GO:0015031">
    <property type="term" value="P:protein transport"/>
    <property type="evidence" value="ECO:0007669"/>
    <property type="project" value="UniProtKB-KW"/>
</dbReference>
<evidence type="ECO:0000313" key="14">
    <source>
        <dbReference type="Proteomes" id="UP000014760"/>
    </source>
</evidence>
<dbReference type="EnsemblMetazoa" id="CapteT221578">
    <property type="protein sequence ID" value="CapteP221578"/>
    <property type="gene ID" value="CapteG221578"/>
</dbReference>
<gene>
    <name evidence="12" type="ORF">CAPTEDRAFT_221578</name>
</gene>
<dbReference type="EMBL" id="AMQN01015047">
    <property type="status" value="NOT_ANNOTATED_CDS"/>
    <property type="molecule type" value="Genomic_DNA"/>
</dbReference>
<reference evidence="14" key="1">
    <citation type="submission" date="2012-12" db="EMBL/GenBank/DDBJ databases">
        <authorList>
            <person name="Hellsten U."/>
            <person name="Grimwood J."/>
            <person name="Chapman J.A."/>
            <person name="Shapiro H."/>
            <person name="Aerts A."/>
            <person name="Otillar R.P."/>
            <person name="Terry A.Y."/>
            <person name="Boore J.L."/>
            <person name="Simakov O."/>
            <person name="Marletaz F."/>
            <person name="Cho S.-J."/>
            <person name="Edsinger-Gonzales E."/>
            <person name="Havlak P."/>
            <person name="Kuo D.-H."/>
            <person name="Larsson T."/>
            <person name="Lv J."/>
            <person name="Arendt D."/>
            <person name="Savage R."/>
            <person name="Osoegawa K."/>
            <person name="de Jong P."/>
            <person name="Lindberg D.R."/>
            <person name="Seaver E.C."/>
            <person name="Weisblat D.A."/>
            <person name="Putnam N.H."/>
            <person name="Grigoriev I.V."/>
            <person name="Rokhsar D.S."/>
        </authorList>
    </citation>
    <scope>NUCLEOTIDE SEQUENCE</scope>
    <source>
        <strain evidence="14">I ESC-2004</strain>
    </source>
</reference>
<evidence type="ECO:0000256" key="10">
    <source>
        <dbReference type="SAM" id="MobiDB-lite"/>
    </source>
</evidence>
<proteinExistence type="inferred from homology"/>
<evidence type="ECO:0000256" key="5">
    <source>
        <dbReference type="ARBA" id="ARBA00017036"/>
    </source>
</evidence>
<evidence type="ECO:0000313" key="13">
    <source>
        <dbReference type="EnsemblMetazoa" id="CapteP221578"/>
    </source>
</evidence>
<comment type="similarity">
    <text evidence="4">Belongs to the IWR1/SLC7A6OS family.</text>
</comment>
<keyword evidence="7" id="KW-0963">Cytoplasm</keyword>
<sequence length="307" mass="34641">MAGIVRLKRRRDEQPAENLLFSCKKRKTLEPLSCGIADVDDTFKTLFKFAGTIDSKEDDLGSVVKKAISKEKLKQSYKQAHSQYGAYEEGRVNSRSRKSKKDASTSARFKVVSDRRVGDWESLDASEEGAAAAAAAEEKGLFLWDVEAEGTKAMKASEEEEADVVTCNGVALTKSKVKAEEYVYDLYYFNKPDFDFRLMENILAVEAFGGQMLVNPGSDDDSDHYDDEDDENDECNWRNDYPDEDPQHYACDELDDDLAYAMHDKLTFGDGEELSDGEIPASSDIWSPSAGYEDYRRQLKAYMQEPF</sequence>
<name>R7T6R8_CAPTE</name>
<accession>R7T6R8</accession>
<keyword evidence="14" id="KW-1185">Reference proteome</keyword>
<feature type="compositionally biased region" description="Basic and acidic residues" evidence="10">
    <location>
        <begin position="235"/>
        <end position="244"/>
    </location>
</feature>
<dbReference type="OrthoDB" id="6255506at2759"/>
<comment type="function">
    <text evidence="1">Directs RNA polymerase II nuclear import.</text>
</comment>
<evidence type="ECO:0000256" key="9">
    <source>
        <dbReference type="ARBA" id="ARBA00023242"/>
    </source>
</evidence>
<dbReference type="GO" id="GO:0005737">
    <property type="term" value="C:cytoplasm"/>
    <property type="evidence" value="ECO:0007669"/>
    <property type="project" value="UniProtKB-SubCell"/>
</dbReference>
<evidence type="ECO:0000256" key="1">
    <source>
        <dbReference type="ARBA" id="ARBA00003202"/>
    </source>
</evidence>
<dbReference type="STRING" id="283909.R7T6R8"/>
<evidence type="ECO:0000313" key="12">
    <source>
        <dbReference type="EMBL" id="ELT89083.1"/>
    </source>
</evidence>